<evidence type="ECO:0000313" key="3">
    <source>
        <dbReference type="Proteomes" id="UP000030745"/>
    </source>
</evidence>
<organism evidence="2 3">
    <name type="scientific">Saprolegnia parasitica (strain CBS 223.65)</name>
    <dbReference type="NCBI Taxonomy" id="695850"/>
    <lineage>
        <taxon>Eukaryota</taxon>
        <taxon>Sar</taxon>
        <taxon>Stramenopiles</taxon>
        <taxon>Oomycota</taxon>
        <taxon>Saprolegniomycetes</taxon>
        <taxon>Saprolegniales</taxon>
        <taxon>Saprolegniaceae</taxon>
        <taxon>Saprolegnia</taxon>
    </lineage>
</organism>
<accession>A0A067BRJ7</accession>
<dbReference type="AlphaFoldDB" id="A0A067BRJ7"/>
<name>A0A067BRJ7_SAPPC</name>
<dbReference type="RefSeq" id="XP_012209851.1">
    <property type="nucleotide sequence ID" value="XM_012354461.1"/>
</dbReference>
<proteinExistence type="predicted"/>
<dbReference type="Proteomes" id="UP000030745">
    <property type="component" value="Unassembled WGS sequence"/>
</dbReference>
<keyword evidence="3" id="KW-1185">Reference proteome</keyword>
<feature type="compositionally biased region" description="Basic and acidic residues" evidence="1">
    <location>
        <begin position="1"/>
        <end position="18"/>
    </location>
</feature>
<sequence>MQKNVRELDTERRSRNTTEDNEAVVCDAGSSFVREARDRDCFALSAPYTALASPARRTSNERWSQRMAQRMAQEAKCPMKDLRRFNSRRLREAKHLVVCTDELLVTTTWRRNRRLGRRRGAR</sequence>
<dbReference type="GeneID" id="24137146"/>
<dbReference type="EMBL" id="KK583351">
    <property type="protein sequence ID" value="KDO19425.1"/>
    <property type="molecule type" value="Genomic_DNA"/>
</dbReference>
<reference evidence="2 3" key="1">
    <citation type="journal article" date="2013" name="PLoS Genet.">
        <title>Distinctive expansion of potential virulence genes in the genome of the oomycete fish pathogen Saprolegnia parasitica.</title>
        <authorList>
            <person name="Jiang R.H."/>
            <person name="de Bruijn I."/>
            <person name="Haas B.J."/>
            <person name="Belmonte R."/>
            <person name="Lobach L."/>
            <person name="Christie J."/>
            <person name="van den Ackerveken G."/>
            <person name="Bottin A."/>
            <person name="Bulone V."/>
            <person name="Diaz-Moreno S.M."/>
            <person name="Dumas B."/>
            <person name="Fan L."/>
            <person name="Gaulin E."/>
            <person name="Govers F."/>
            <person name="Grenville-Briggs L.J."/>
            <person name="Horner N.R."/>
            <person name="Levin J.Z."/>
            <person name="Mammella M."/>
            <person name="Meijer H.J."/>
            <person name="Morris P."/>
            <person name="Nusbaum C."/>
            <person name="Oome S."/>
            <person name="Phillips A.J."/>
            <person name="van Rooyen D."/>
            <person name="Rzeszutek E."/>
            <person name="Saraiva M."/>
            <person name="Secombes C.J."/>
            <person name="Seidl M.F."/>
            <person name="Snel B."/>
            <person name="Stassen J.H."/>
            <person name="Sykes S."/>
            <person name="Tripathy S."/>
            <person name="van den Berg H."/>
            <person name="Vega-Arreguin J.C."/>
            <person name="Wawra S."/>
            <person name="Young S.K."/>
            <person name="Zeng Q."/>
            <person name="Dieguez-Uribeondo J."/>
            <person name="Russ C."/>
            <person name="Tyler B.M."/>
            <person name="van West P."/>
        </authorList>
    </citation>
    <scope>NUCLEOTIDE SEQUENCE [LARGE SCALE GENOMIC DNA]</scope>
    <source>
        <strain evidence="2 3">CBS 223.65</strain>
    </source>
</reference>
<evidence type="ECO:0000313" key="2">
    <source>
        <dbReference type="EMBL" id="KDO19425.1"/>
    </source>
</evidence>
<evidence type="ECO:0000256" key="1">
    <source>
        <dbReference type="SAM" id="MobiDB-lite"/>
    </source>
</evidence>
<dbReference type="KEGG" id="spar:SPRG_15415"/>
<feature type="region of interest" description="Disordered" evidence="1">
    <location>
        <begin position="1"/>
        <end position="21"/>
    </location>
</feature>
<gene>
    <name evidence="2" type="ORF">SPRG_15415</name>
</gene>
<dbReference type="VEuPathDB" id="FungiDB:SPRG_15415"/>
<protein>
    <submittedName>
        <fullName evidence="2">Uncharacterized protein</fullName>
    </submittedName>
</protein>